<gene>
    <name evidence="1" type="ordered locus">CT0586</name>
</gene>
<organism evidence="1 2">
    <name type="scientific">Chlorobaculum tepidum (strain ATCC 49652 / DSM 12025 / NBRC 103806 / TLS)</name>
    <name type="common">Chlorobium tepidum</name>
    <dbReference type="NCBI Taxonomy" id="194439"/>
    <lineage>
        <taxon>Bacteria</taxon>
        <taxon>Pseudomonadati</taxon>
        <taxon>Chlorobiota</taxon>
        <taxon>Chlorobiia</taxon>
        <taxon>Chlorobiales</taxon>
        <taxon>Chlorobiaceae</taxon>
        <taxon>Chlorobaculum</taxon>
    </lineage>
</organism>
<dbReference type="HOGENOM" id="CLU_3342018_0_0_10"/>
<protein>
    <submittedName>
        <fullName evidence="1">Uncharacterized protein</fullName>
    </submittedName>
</protein>
<dbReference type="EnsemblBacteria" id="AAM71828">
    <property type="protein sequence ID" value="AAM71828"/>
    <property type="gene ID" value="CT0586"/>
</dbReference>
<accession>Q8KEU6</accession>
<evidence type="ECO:0000313" key="1">
    <source>
        <dbReference type="EMBL" id="AAM71828.1"/>
    </source>
</evidence>
<dbReference type="KEGG" id="cte:CT0586"/>
<dbReference type="STRING" id="194439.CT0586"/>
<dbReference type="Proteomes" id="UP000001007">
    <property type="component" value="Chromosome"/>
</dbReference>
<reference evidence="1 2" key="1">
    <citation type="journal article" date="2002" name="Proc. Natl. Acad. Sci. U.S.A.">
        <title>The complete genome sequence of Chlorobium tepidum TLS, a photosynthetic, anaerobic, green-sulfur bacterium.</title>
        <authorList>
            <person name="Eisen J.A."/>
            <person name="Nelson K.E."/>
            <person name="Paulsen I.T."/>
            <person name="Heidelberg J.F."/>
            <person name="Wu M."/>
            <person name="Dodson R.J."/>
            <person name="Deboy R."/>
            <person name="Gwinn M.L."/>
            <person name="Nelson W.C."/>
            <person name="Haft D.H."/>
            <person name="Hickey E.K."/>
            <person name="Peterson J.D."/>
            <person name="Durkin A.S."/>
            <person name="Kolonay J.L."/>
            <person name="Yang F."/>
            <person name="Holt I."/>
            <person name="Umayam L.A."/>
            <person name="Mason T."/>
            <person name="Brenner M."/>
            <person name="Shea T.P."/>
            <person name="Parksey D."/>
            <person name="Nierman W.C."/>
            <person name="Feldblyum T.V."/>
            <person name="Hansen C.L."/>
            <person name="Craven M.B."/>
            <person name="Radune D."/>
            <person name="Vamathevan J."/>
            <person name="Khouri H."/>
            <person name="White O."/>
            <person name="Gruber T.M."/>
            <person name="Ketchum K.A."/>
            <person name="Venter J.C."/>
            <person name="Tettelin H."/>
            <person name="Bryant D.A."/>
            <person name="Fraser C.M."/>
        </authorList>
    </citation>
    <scope>NUCLEOTIDE SEQUENCE [LARGE SCALE GENOMIC DNA]</scope>
    <source>
        <strain evidence="2">ATCC 49652 / DSM 12025 / NBRC 103806 / TLS</strain>
    </source>
</reference>
<sequence>MRLEPEVVLGAFTGLVEKHLEGILCTEKAIAVSKEKR</sequence>
<keyword evidence="2" id="KW-1185">Reference proteome</keyword>
<evidence type="ECO:0000313" key="2">
    <source>
        <dbReference type="Proteomes" id="UP000001007"/>
    </source>
</evidence>
<proteinExistence type="predicted"/>
<dbReference type="AlphaFoldDB" id="Q8KEU6"/>
<name>Q8KEU6_CHLTE</name>
<dbReference type="EMBL" id="AE006470">
    <property type="protein sequence ID" value="AAM71828.1"/>
    <property type="molecule type" value="Genomic_DNA"/>
</dbReference>